<evidence type="ECO:0000313" key="9">
    <source>
        <dbReference type="EMBL" id="KAG8192664.1"/>
    </source>
</evidence>
<dbReference type="InterPro" id="IPR028156">
    <property type="entry name" value="RIP"/>
</dbReference>
<proteinExistence type="predicted"/>
<evidence type="ECO:0000259" key="8">
    <source>
        <dbReference type="Pfam" id="PF14768"/>
    </source>
</evidence>
<dbReference type="InterPro" id="IPR028158">
    <property type="entry name" value="RPA_interact_N_dom"/>
</dbReference>
<gene>
    <name evidence="9" type="ORF">JTE90_009693</name>
</gene>
<evidence type="ECO:0000256" key="5">
    <source>
        <dbReference type="ARBA" id="ARBA00023242"/>
    </source>
</evidence>
<keyword evidence="5" id="KW-0539">Nucleus</keyword>
<evidence type="ECO:0000256" key="3">
    <source>
        <dbReference type="ARBA" id="ARBA00022771"/>
    </source>
</evidence>
<evidence type="ECO:0000256" key="4">
    <source>
        <dbReference type="ARBA" id="ARBA00022833"/>
    </source>
</evidence>
<name>A0AAV6V7S4_9ARAC</name>
<feature type="domain" description="RPA-interacting protein C-terminal" evidence="8">
    <location>
        <begin position="144"/>
        <end position="223"/>
    </location>
</feature>
<reference evidence="9 10" key="1">
    <citation type="journal article" date="2022" name="Nat. Ecol. Evol.">
        <title>A masculinizing supergene underlies an exaggerated male reproductive morph in a spider.</title>
        <authorList>
            <person name="Hendrickx F."/>
            <person name="De Corte Z."/>
            <person name="Sonet G."/>
            <person name="Van Belleghem S.M."/>
            <person name="Kostlbacher S."/>
            <person name="Vangestel C."/>
        </authorList>
    </citation>
    <scope>NUCLEOTIDE SEQUENCE [LARGE SCALE GENOMIC DNA]</scope>
    <source>
        <strain evidence="9">W744_W776</strain>
    </source>
</reference>
<dbReference type="Pfam" id="PF14766">
    <property type="entry name" value="RPA_interact_N"/>
    <property type="match status" value="1"/>
</dbReference>
<sequence>MEPPRIPDNDRLKRHHTLYKLKTPPWKETFREKCHERFRNRRGRLVDKFRGLVFDEARSDDAIDVLMQEDWRTASTEHNPLQNIIPQSPDESYEDGEINEVISIMEEIQKELLEEERRFLQLHAAEENDSFDSTINWLQRDEVICPICQKSTLNQIHSVIFCNCGLRIDVQQDGLTLQHLRDQLNKGLDQHEETCQATPSFSLLHLSECTNLAITCGTCHFMYIAI</sequence>
<keyword evidence="6" id="KW-0175">Coiled coil</keyword>
<keyword evidence="3" id="KW-0863">Zinc-finger</keyword>
<dbReference type="GO" id="GO:0005634">
    <property type="term" value="C:nucleus"/>
    <property type="evidence" value="ECO:0007669"/>
    <property type="project" value="UniProtKB-SubCell"/>
</dbReference>
<evidence type="ECO:0000259" key="7">
    <source>
        <dbReference type="Pfam" id="PF14766"/>
    </source>
</evidence>
<keyword evidence="2" id="KW-0479">Metal-binding</keyword>
<dbReference type="Pfam" id="PF14768">
    <property type="entry name" value="RPA_interact_C"/>
    <property type="match status" value="1"/>
</dbReference>
<dbReference type="PANTHER" id="PTHR31742">
    <property type="entry name" value="RPA-INTERACTING PROTEIN RPAIN"/>
    <property type="match status" value="1"/>
</dbReference>
<keyword evidence="10" id="KW-1185">Reference proteome</keyword>
<dbReference type="GO" id="GO:0006606">
    <property type="term" value="P:protein import into nucleus"/>
    <property type="evidence" value="ECO:0007669"/>
    <property type="project" value="TreeGrafter"/>
</dbReference>
<dbReference type="InterPro" id="IPR028159">
    <property type="entry name" value="RPA_interact_C_dom"/>
</dbReference>
<organism evidence="9 10">
    <name type="scientific">Oedothorax gibbosus</name>
    <dbReference type="NCBI Taxonomy" id="931172"/>
    <lineage>
        <taxon>Eukaryota</taxon>
        <taxon>Metazoa</taxon>
        <taxon>Ecdysozoa</taxon>
        <taxon>Arthropoda</taxon>
        <taxon>Chelicerata</taxon>
        <taxon>Arachnida</taxon>
        <taxon>Araneae</taxon>
        <taxon>Araneomorphae</taxon>
        <taxon>Entelegynae</taxon>
        <taxon>Araneoidea</taxon>
        <taxon>Linyphiidae</taxon>
        <taxon>Erigoninae</taxon>
        <taxon>Oedothorax</taxon>
    </lineage>
</organism>
<comment type="subcellular location">
    <subcellularLocation>
        <location evidence="1">Nucleus</location>
    </subcellularLocation>
</comment>
<dbReference type="PANTHER" id="PTHR31742:SF1">
    <property type="entry name" value="RPA-INTERACTING PROTEIN"/>
    <property type="match status" value="1"/>
</dbReference>
<feature type="coiled-coil region" evidence="6">
    <location>
        <begin position="98"/>
        <end position="125"/>
    </location>
</feature>
<dbReference type="GO" id="GO:0008270">
    <property type="term" value="F:zinc ion binding"/>
    <property type="evidence" value="ECO:0007669"/>
    <property type="project" value="UniProtKB-KW"/>
</dbReference>
<protein>
    <recommendedName>
        <fullName evidence="11">RPA-interacting protein</fullName>
    </recommendedName>
</protein>
<feature type="domain" description="RPA-interacting protein N-terminal" evidence="7">
    <location>
        <begin position="14"/>
        <end position="50"/>
    </location>
</feature>
<keyword evidence="4" id="KW-0862">Zinc</keyword>
<evidence type="ECO:0008006" key="11">
    <source>
        <dbReference type="Google" id="ProtNLM"/>
    </source>
</evidence>
<evidence type="ECO:0000256" key="6">
    <source>
        <dbReference type="SAM" id="Coils"/>
    </source>
</evidence>
<comment type="caution">
    <text evidence="9">The sequence shown here is derived from an EMBL/GenBank/DDBJ whole genome shotgun (WGS) entry which is preliminary data.</text>
</comment>
<evidence type="ECO:0000313" key="10">
    <source>
        <dbReference type="Proteomes" id="UP000827092"/>
    </source>
</evidence>
<dbReference type="Proteomes" id="UP000827092">
    <property type="component" value="Unassembled WGS sequence"/>
</dbReference>
<evidence type="ECO:0000256" key="1">
    <source>
        <dbReference type="ARBA" id="ARBA00004123"/>
    </source>
</evidence>
<accession>A0AAV6V7S4</accession>
<dbReference type="AlphaFoldDB" id="A0AAV6V7S4"/>
<dbReference type="EMBL" id="JAFNEN010000136">
    <property type="protein sequence ID" value="KAG8192664.1"/>
    <property type="molecule type" value="Genomic_DNA"/>
</dbReference>
<evidence type="ECO:0000256" key="2">
    <source>
        <dbReference type="ARBA" id="ARBA00022723"/>
    </source>
</evidence>